<keyword evidence="5" id="KW-1185">Reference proteome</keyword>
<dbReference type="EMBL" id="CP123443">
    <property type="protein sequence ID" value="WGK68597.1"/>
    <property type="molecule type" value="Genomic_DNA"/>
</dbReference>
<dbReference type="InterPro" id="IPR014729">
    <property type="entry name" value="Rossmann-like_a/b/a_fold"/>
</dbReference>
<gene>
    <name evidence="4" type="ORF">P0082_08910</name>
</gene>
<dbReference type="InterPro" id="IPR004821">
    <property type="entry name" value="Cyt_trans-like"/>
</dbReference>
<keyword evidence="1" id="KW-0808">Transferase</keyword>
<evidence type="ECO:0000256" key="1">
    <source>
        <dbReference type="ARBA" id="ARBA00022679"/>
    </source>
</evidence>
<dbReference type="Pfam" id="PF01467">
    <property type="entry name" value="CTP_transf_like"/>
    <property type="match status" value="1"/>
</dbReference>
<evidence type="ECO:0000259" key="3">
    <source>
        <dbReference type="Pfam" id="PF01467"/>
    </source>
</evidence>
<dbReference type="RefSeq" id="WP_326926783.1">
    <property type="nucleotide sequence ID" value="NZ_CP123443.1"/>
</dbReference>
<evidence type="ECO:0000313" key="5">
    <source>
        <dbReference type="Proteomes" id="UP001228690"/>
    </source>
</evidence>
<organism evidence="4 5">
    <name type="scientific">Candidatus Haliotispira prima</name>
    <dbReference type="NCBI Taxonomy" id="3034016"/>
    <lineage>
        <taxon>Bacteria</taxon>
        <taxon>Pseudomonadati</taxon>
        <taxon>Spirochaetota</taxon>
        <taxon>Spirochaetia</taxon>
        <taxon>Spirochaetales</taxon>
        <taxon>Spirochaetaceae</taxon>
        <taxon>Candidatus Haliotispira</taxon>
    </lineage>
</organism>
<sequence length="185" mass="21726">MKKYKNLIWEGRFSPVHNGHLSTIEQMALQCECLWIIVVENKIGDVNKSPVPFFTEVVNKHHFPQKNIFPLWLRVQMLQKAVRDRFPSQFIVVSFGPRLDLAWNFYKEILPRKRTFAVPYRDDFDNLKETAWTTLGEEVCRIQCVEPSPISATQVRSYLSENRSLDVLLPGGIEKMIRKFLDNEE</sequence>
<dbReference type="SUPFAM" id="SSF52374">
    <property type="entry name" value="Nucleotidylyl transferase"/>
    <property type="match status" value="1"/>
</dbReference>
<accession>A0ABY8MF51</accession>
<reference evidence="4 5" key="1">
    <citation type="submission" date="2023-04" db="EMBL/GenBank/DDBJ databases">
        <title>Spirochaete genome identified in red abalone sample constitutes a novel genus.</title>
        <authorList>
            <person name="Sharma S.P."/>
            <person name="Purcell C.M."/>
            <person name="Hyde J.R."/>
            <person name="Severin A.J."/>
        </authorList>
    </citation>
    <scope>NUCLEOTIDE SEQUENCE [LARGE SCALE GENOMIC DNA]</scope>
    <source>
        <strain evidence="4 5">SP-2023</strain>
    </source>
</reference>
<dbReference type="NCBIfam" id="TIGR00125">
    <property type="entry name" value="cyt_tran_rel"/>
    <property type="match status" value="1"/>
</dbReference>
<evidence type="ECO:0000313" key="4">
    <source>
        <dbReference type="EMBL" id="WGK68597.1"/>
    </source>
</evidence>
<dbReference type="Gene3D" id="3.40.50.620">
    <property type="entry name" value="HUPs"/>
    <property type="match status" value="1"/>
</dbReference>
<name>A0ABY8MF51_9SPIO</name>
<evidence type="ECO:0000256" key="2">
    <source>
        <dbReference type="ARBA" id="ARBA00022695"/>
    </source>
</evidence>
<dbReference type="PANTHER" id="PTHR21342">
    <property type="entry name" value="PHOSPHOPANTETHEINE ADENYLYLTRANSFERASE"/>
    <property type="match status" value="1"/>
</dbReference>
<dbReference type="Proteomes" id="UP001228690">
    <property type="component" value="Chromosome"/>
</dbReference>
<dbReference type="GO" id="GO:0016779">
    <property type="term" value="F:nucleotidyltransferase activity"/>
    <property type="evidence" value="ECO:0007669"/>
    <property type="project" value="UniProtKB-KW"/>
</dbReference>
<feature type="domain" description="Cytidyltransferase-like" evidence="3">
    <location>
        <begin position="11"/>
        <end position="156"/>
    </location>
</feature>
<proteinExistence type="predicted"/>
<keyword evidence="2 4" id="KW-0548">Nucleotidyltransferase</keyword>
<protein>
    <submittedName>
        <fullName evidence="4">Adenylyltransferase/cytidyltransferase family protein</fullName>
    </submittedName>
</protein>
<dbReference type="PANTHER" id="PTHR21342:SF0">
    <property type="entry name" value="BIFUNCTIONAL NMN ADENYLYLTRANSFERASE_NUDIX HYDROLASE"/>
    <property type="match status" value="1"/>
</dbReference>